<evidence type="ECO:0000259" key="6">
    <source>
        <dbReference type="Pfam" id="PF01048"/>
    </source>
</evidence>
<evidence type="ECO:0000256" key="3">
    <source>
        <dbReference type="ARBA" id="ARBA00022679"/>
    </source>
</evidence>
<keyword evidence="3 5" id="KW-0808">Transferase</keyword>
<dbReference type="InterPro" id="IPR035994">
    <property type="entry name" value="Nucleoside_phosphorylase_sf"/>
</dbReference>
<dbReference type="InterPro" id="IPR004402">
    <property type="entry name" value="DeoD-type"/>
</dbReference>
<gene>
    <name evidence="5 7" type="primary">deoD</name>
    <name evidence="7" type="ORF">C7U54_12410</name>
</gene>
<feature type="domain" description="Nucleoside phosphorylase" evidence="6">
    <location>
        <begin position="16"/>
        <end position="228"/>
    </location>
</feature>
<dbReference type="HAMAP" id="MF_01627">
    <property type="entry name" value="Pur_nucleosid_phosp"/>
    <property type="match status" value="1"/>
</dbReference>
<dbReference type="NCBIfam" id="NF004489">
    <property type="entry name" value="PRK05819.1"/>
    <property type="match status" value="1"/>
</dbReference>
<feature type="binding site" evidence="5">
    <location>
        <position position="44"/>
    </location>
    <ligand>
        <name>phosphate</name>
        <dbReference type="ChEBI" id="CHEBI:43474"/>
        <note>ligand shared between dimeric partners</note>
    </ligand>
</feature>
<keyword evidence="8" id="KW-1185">Reference proteome</keyword>
<dbReference type="CDD" id="cd09006">
    <property type="entry name" value="PNP_EcPNPI-like"/>
    <property type="match status" value="1"/>
</dbReference>
<evidence type="ECO:0000313" key="8">
    <source>
        <dbReference type="Proteomes" id="UP000240974"/>
    </source>
</evidence>
<dbReference type="PANTHER" id="PTHR43691">
    <property type="entry name" value="URIDINE PHOSPHORYLASE"/>
    <property type="match status" value="1"/>
</dbReference>
<dbReference type="InterPro" id="IPR000845">
    <property type="entry name" value="Nucleoside_phosphorylase_d"/>
</dbReference>
<dbReference type="PANTHER" id="PTHR43691:SF11">
    <property type="entry name" value="FI09636P-RELATED"/>
    <property type="match status" value="1"/>
</dbReference>
<evidence type="ECO:0000256" key="1">
    <source>
        <dbReference type="ARBA" id="ARBA00010456"/>
    </source>
</evidence>
<dbReference type="GO" id="GO:0005829">
    <property type="term" value="C:cytosol"/>
    <property type="evidence" value="ECO:0007669"/>
    <property type="project" value="TreeGrafter"/>
</dbReference>
<feature type="binding site" description="in other chain" evidence="5">
    <location>
        <begin position="88"/>
        <end position="91"/>
    </location>
    <ligand>
        <name>phosphate</name>
        <dbReference type="ChEBI" id="CHEBI:43474"/>
        <note>ligand shared between dimeric partners</note>
    </ligand>
</feature>
<dbReference type="Gene3D" id="3.40.50.1580">
    <property type="entry name" value="Nucleoside phosphorylase domain"/>
    <property type="match status" value="1"/>
</dbReference>
<dbReference type="GO" id="GO:0004731">
    <property type="term" value="F:purine-nucleoside phosphorylase activity"/>
    <property type="evidence" value="ECO:0007669"/>
    <property type="project" value="UniProtKB-UniRule"/>
</dbReference>
<comment type="similarity">
    <text evidence="1 5">Belongs to the PNP/UDP phosphorylase family.</text>
</comment>
<dbReference type="Proteomes" id="UP000240974">
    <property type="component" value="Unassembled WGS sequence"/>
</dbReference>
<dbReference type="GO" id="GO:0004850">
    <property type="term" value="F:uridine phosphorylase activity"/>
    <property type="evidence" value="ECO:0007669"/>
    <property type="project" value="UniProtKB-EC"/>
</dbReference>
<keyword evidence="2 5" id="KW-0328">Glycosyltransferase</keyword>
<dbReference type="EC" id="2.4.2.1" evidence="5"/>
<feature type="site" description="Important for catalytic activity" evidence="5">
    <location>
        <position position="217"/>
    </location>
</feature>
<dbReference type="EMBL" id="PYLQ01000023">
    <property type="protein sequence ID" value="PST37227.1"/>
    <property type="molecule type" value="Genomic_DNA"/>
</dbReference>
<feature type="binding site" evidence="5">
    <location>
        <position position="5"/>
    </location>
    <ligand>
        <name>a purine D-ribonucleoside</name>
        <dbReference type="ChEBI" id="CHEBI:142355"/>
        <note>ligand shared between dimeric partners</note>
    </ligand>
</feature>
<comment type="catalytic activity">
    <reaction evidence="5">
        <text>a purine 2'-deoxy-D-ribonucleoside + phosphate = a purine nucleobase + 2-deoxy-alpha-D-ribose 1-phosphate</text>
        <dbReference type="Rhea" id="RHEA:36431"/>
        <dbReference type="ChEBI" id="CHEBI:26386"/>
        <dbReference type="ChEBI" id="CHEBI:43474"/>
        <dbReference type="ChEBI" id="CHEBI:57259"/>
        <dbReference type="ChEBI" id="CHEBI:142361"/>
        <dbReference type="EC" id="2.4.2.1"/>
    </reaction>
</comment>
<comment type="function">
    <text evidence="5">Catalyzes the reversible phosphorolytic breakdown of the N-glycosidic bond in the beta-(deoxy)ribonucleoside molecules, with the formation of the corresponding free purine bases and pentose-1-phosphate.</text>
</comment>
<evidence type="ECO:0000256" key="2">
    <source>
        <dbReference type="ARBA" id="ARBA00022676"/>
    </source>
</evidence>
<feature type="active site" description="Proton donor" evidence="5">
    <location>
        <position position="204"/>
    </location>
</feature>
<name>A0A2T3FPL8_9FIRM</name>
<dbReference type="GO" id="GO:0042278">
    <property type="term" value="P:purine nucleoside metabolic process"/>
    <property type="evidence" value="ECO:0007669"/>
    <property type="project" value="UniProtKB-UniRule"/>
</dbReference>
<feature type="binding site" description="in other chain" evidence="5">
    <location>
        <begin position="179"/>
        <end position="181"/>
    </location>
    <ligand>
        <name>a purine D-ribonucleoside</name>
        <dbReference type="ChEBI" id="CHEBI:142355"/>
        <note>ligand shared between dimeric partners</note>
    </ligand>
</feature>
<comment type="subunit">
    <text evidence="5">Homohexamer; trimer of homodimers.</text>
</comment>
<dbReference type="SUPFAM" id="SSF53167">
    <property type="entry name" value="Purine and uridine phosphorylases"/>
    <property type="match status" value="1"/>
</dbReference>
<dbReference type="InterPro" id="IPR018016">
    <property type="entry name" value="Nucleoside_phosphorylase_CS"/>
</dbReference>
<feature type="binding site" description="in other chain" evidence="5">
    <location>
        <begin position="203"/>
        <end position="204"/>
    </location>
    <ligand>
        <name>a purine D-ribonucleoside</name>
        <dbReference type="ChEBI" id="CHEBI:142355"/>
        <note>ligand shared between dimeric partners</note>
    </ligand>
</feature>
<reference evidence="7 8" key="1">
    <citation type="journal article" date="2019" name="Int. J. Syst. Evol. Microbiol.">
        <title>Faecalibacillus intestinalis gen. nov., sp. nov. and Faecalibacillus faecis sp. nov., isolated from human faeces.</title>
        <authorList>
            <person name="Seo B."/>
            <person name="Jeon K."/>
            <person name="Baek I."/>
            <person name="Lee Y.M."/>
            <person name="Baek K."/>
            <person name="Ko G."/>
        </authorList>
    </citation>
    <scope>NUCLEOTIDE SEQUENCE [LARGE SCALE GENOMIC DNA]</scope>
    <source>
        <strain evidence="7 8">SNUG30099</strain>
    </source>
</reference>
<comment type="catalytic activity">
    <reaction evidence="5">
        <text>a purine D-ribonucleoside + phosphate = a purine nucleobase + alpha-D-ribose 1-phosphate</text>
        <dbReference type="Rhea" id="RHEA:19805"/>
        <dbReference type="ChEBI" id="CHEBI:26386"/>
        <dbReference type="ChEBI" id="CHEBI:43474"/>
        <dbReference type="ChEBI" id="CHEBI:57720"/>
        <dbReference type="ChEBI" id="CHEBI:142355"/>
        <dbReference type="EC" id="2.4.2.1"/>
    </reaction>
</comment>
<feature type="binding site" description="in other chain" evidence="5">
    <location>
        <position position="25"/>
    </location>
    <ligand>
        <name>phosphate</name>
        <dbReference type="ChEBI" id="CHEBI:43474"/>
        <note>ligand shared between dimeric partners</note>
    </ligand>
</feature>
<evidence type="ECO:0000256" key="4">
    <source>
        <dbReference type="ARBA" id="ARBA00048447"/>
    </source>
</evidence>
<dbReference type="Pfam" id="PF01048">
    <property type="entry name" value="PNP_UDP_1"/>
    <property type="match status" value="1"/>
</dbReference>
<dbReference type="RefSeq" id="WP_107030503.1">
    <property type="nucleotide sequence ID" value="NZ_PYLQ01000023.1"/>
</dbReference>
<organism evidence="7 8">
    <name type="scientific">Faecalibacillus intestinalis</name>
    <dbReference type="NCBI Taxonomy" id="1982626"/>
    <lineage>
        <taxon>Bacteria</taxon>
        <taxon>Bacillati</taxon>
        <taxon>Bacillota</taxon>
        <taxon>Erysipelotrichia</taxon>
        <taxon>Erysipelotrichales</taxon>
        <taxon>Coprobacillaceae</taxon>
        <taxon>Faecalibacillus</taxon>
    </lineage>
</organism>
<feature type="binding site" description="in other chain" evidence="5">
    <location>
        <position position="21"/>
    </location>
    <ligand>
        <name>phosphate</name>
        <dbReference type="ChEBI" id="CHEBI:43474"/>
        <note>ligand shared between dimeric partners</note>
    </ligand>
</feature>
<dbReference type="GO" id="GO:0006218">
    <property type="term" value="P:uridine catabolic process"/>
    <property type="evidence" value="ECO:0007669"/>
    <property type="project" value="TreeGrafter"/>
</dbReference>
<comment type="catalytic activity">
    <reaction evidence="4">
        <text>uridine + phosphate = alpha-D-ribose 1-phosphate + uracil</text>
        <dbReference type="Rhea" id="RHEA:24388"/>
        <dbReference type="ChEBI" id="CHEBI:16704"/>
        <dbReference type="ChEBI" id="CHEBI:17568"/>
        <dbReference type="ChEBI" id="CHEBI:43474"/>
        <dbReference type="ChEBI" id="CHEBI:57720"/>
        <dbReference type="EC" id="2.4.2.3"/>
    </reaction>
</comment>
<evidence type="ECO:0000256" key="5">
    <source>
        <dbReference type="HAMAP-Rule" id="MF_01627"/>
    </source>
</evidence>
<comment type="caution">
    <text evidence="7">The sequence shown here is derived from an EMBL/GenBank/DDBJ whole genome shotgun (WGS) entry which is preliminary data.</text>
</comment>
<dbReference type="NCBIfam" id="NF009914">
    <property type="entry name" value="PRK13374.1"/>
    <property type="match status" value="1"/>
</dbReference>
<accession>A0A2T3FPL8</accession>
<dbReference type="NCBIfam" id="TIGR00107">
    <property type="entry name" value="deoD"/>
    <property type="match status" value="1"/>
</dbReference>
<evidence type="ECO:0000313" key="7">
    <source>
        <dbReference type="EMBL" id="PST37227.1"/>
    </source>
</evidence>
<sequence>MSTPHNQANKGDIAKTVLMPGDPLRAKYLAETYLENVKQFNATRSMFGYTGTYKGKEVSIMGSGMGMPSIGIYSYELFHFYDVENIIRIGSCGSFKEDVRLRDIIIVQGACTDSNYAHQYELPGTYSAISDYSLLEKAVEKAKEKNLSYHVGNVLSSDLFYHADNKADKWIKMGCLATEMESYALFANAAYAGKKALTLLTVSDSLVSNEETTAEEREKTFTAMMEVALEIA</sequence>
<proteinExistence type="inferred from homology"/>
<dbReference type="PROSITE" id="PS01232">
    <property type="entry name" value="PNP_UDP_1"/>
    <property type="match status" value="1"/>
</dbReference>
<protein>
    <recommendedName>
        <fullName evidence="5">Purine nucleoside phosphorylase DeoD-type</fullName>
        <shortName evidence="5">PNP</shortName>
        <ecNumber evidence="5">2.4.2.1</ecNumber>
    </recommendedName>
</protein>
<dbReference type="AlphaFoldDB" id="A0A2T3FPL8"/>